<dbReference type="Gene3D" id="3.30.1330.30">
    <property type="match status" value="1"/>
</dbReference>
<dbReference type="OrthoDB" id="95278at2"/>
<proteinExistence type="predicted"/>
<accession>A0A377GZC4</accession>
<dbReference type="InterPro" id="IPR029064">
    <property type="entry name" value="Ribosomal_eL30-like_sf"/>
</dbReference>
<dbReference type="RefSeq" id="WP_115271331.1">
    <property type="nucleotide sequence ID" value="NZ_UGGU01000003.1"/>
</dbReference>
<dbReference type="InterPro" id="IPR012543">
    <property type="entry name" value="DUF1694"/>
</dbReference>
<dbReference type="Proteomes" id="UP000255328">
    <property type="component" value="Unassembled WGS sequence"/>
</dbReference>
<sequence>MSENLVDQESQVKLRFLKMQAERAFYLDEFKENIALALTEKELKSGYVYPEILEEMKKSTTAYIKLKREISLKYLKPYILEAEKNRLRYTLVDGLNLLGDIGLVVVSKEAFETNEREIVVKSMEEKFEKNGLYVEYIKYFGEALCERHYRLLKDKMPEYVFQFKKLTFLDKLFGKGCPICKIEKEKNRKW</sequence>
<evidence type="ECO:0000313" key="2">
    <source>
        <dbReference type="Proteomes" id="UP000255328"/>
    </source>
</evidence>
<evidence type="ECO:0000313" key="1">
    <source>
        <dbReference type="EMBL" id="STO32318.1"/>
    </source>
</evidence>
<name>A0A377GZC4_9FUSO</name>
<protein>
    <submittedName>
        <fullName evidence="1">Uncharacterized conserved protein</fullName>
    </submittedName>
</protein>
<dbReference type="SUPFAM" id="SSF160515">
    <property type="entry name" value="YueI-like"/>
    <property type="match status" value="1"/>
</dbReference>
<organism evidence="1 2">
    <name type="scientific">Fusobacterium necrogenes</name>
    <dbReference type="NCBI Taxonomy" id="858"/>
    <lineage>
        <taxon>Bacteria</taxon>
        <taxon>Fusobacteriati</taxon>
        <taxon>Fusobacteriota</taxon>
        <taxon>Fusobacteriia</taxon>
        <taxon>Fusobacteriales</taxon>
        <taxon>Fusobacteriaceae</taxon>
        <taxon>Fusobacterium</taxon>
    </lineage>
</organism>
<dbReference type="EMBL" id="UGGU01000003">
    <property type="protein sequence ID" value="STO32318.1"/>
    <property type="molecule type" value="Genomic_DNA"/>
</dbReference>
<gene>
    <name evidence="1" type="ORF">NCTC10723_01819</name>
</gene>
<dbReference type="AlphaFoldDB" id="A0A377GZC4"/>
<dbReference type="Pfam" id="PF07997">
    <property type="entry name" value="DUF1694"/>
    <property type="match status" value="1"/>
</dbReference>
<keyword evidence="2" id="KW-1185">Reference proteome</keyword>
<reference evidence="1 2" key="1">
    <citation type="submission" date="2018-06" db="EMBL/GenBank/DDBJ databases">
        <authorList>
            <consortium name="Pathogen Informatics"/>
            <person name="Doyle S."/>
        </authorList>
    </citation>
    <scope>NUCLEOTIDE SEQUENCE [LARGE SCALE GENOMIC DNA]</scope>
    <source>
        <strain evidence="1 2">NCTC10723</strain>
    </source>
</reference>